<dbReference type="WBParaSite" id="SSTP_0000823200.1">
    <property type="protein sequence ID" value="SSTP_0000823200.1"/>
    <property type="gene ID" value="SSTP_0000823200"/>
</dbReference>
<dbReference type="Gene3D" id="2.30.29.30">
    <property type="entry name" value="Pleckstrin-homology domain (PH domain)/Phosphotyrosine-binding domain (PTB)"/>
    <property type="match status" value="1"/>
</dbReference>
<dbReference type="PROSITE" id="PS50229">
    <property type="entry name" value="WH1"/>
    <property type="match status" value="1"/>
</dbReference>
<sequence>MPRKNKKYNKIFKIFSNDKVYYSREELINYHLQDNCTFLYNKQEVNNSTLTWNKNINKEITQYSLIFLSRLLSSHTHSLTLKHSENNKQNIKQVNKSDIFLKLKNNIIIMDENLSDTIIYRHNNEKISNAMGPNLQILAFGIAEVLQPDFHLKTWTFIQSGLVCFVKDCLKKKYYLNVYNFFNNSEDTKLLLNMEISKRLIVCMKTANFVTFCDSLDKNDYVGTNFLNSNEAREFFNNCDRVQKRRSSRFKFLTSINNSSNSLTYSTPDMCQLLSSSSSISSGSLNDQMSKFKKLWNINPIRLFKKKAFSKSDSFTVTPNSSFKEEIDEFKDRIIKSNSPEINSLQMYSKRTSPIPAPVKNTTLEKLSRKGTIRSTTKNSKKLPKNGKTLLNARNSIKVNKNKLHQRSTLGSIKTLKIQKRASNNRGSIGKEKTYITQNEEHSDIINNFSRTIIPQAPPLPEELNFSKTKTSELENENDKSLEVKILPRNQYIPDNLINEIKNMSINNLKKVDKCDRNLLNTNVCEKLSVMEVLKKNLPVRRSAFEPEESDDDVDSAWSSSNYHSDSDF</sequence>
<dbReference type="WBParaSite" id="TCONS_00010262.p1">
    <property type="protein sequence ID" value="TCONS_00010262.p1"/>
    <property type="gene ID" value="XLOC_007962"/>
</dbReference>
<dbReference type="STRING" id="6248.A0A0K0EFG8"/>
<feature type="compositionally biased region" description="Acidic residues" evidence="1">
    <location>
        <begin position="546"/>
        <end position="555"/>
    </location>
</feature>
<proteinExistence type="predicted"/>
<evidence type="ECO:0000313" key="4">
    <source>
        <dbReference type="WBParaSite" id="SSTP_0000823200.1"/>
    </source>
</evidence>
<evidence type="ECO:0000256" key="1">
    <source>
        <dbReference type="SAM" id="MobiDB-lite"/>
    </source>
</evidence>
<feature type="domain" description="WH1" evidence="2">
    <location>
        <begin position="130"/>
        <end position="246"/>
    </location>
</feature>
<accession>A0A0K0EFG8</accession>
<reference evidence="4" key="1">
    <citation type="submission" date="2015-08" db="UniProtKB">
        <authorList>
            <consortium name="WormBaseParasite"/>
        </authorList>
    </citation>
    <scope>IDENTIFICATION</scope>
</reference>
<name>A0A0K0EFG8_STRER</name>
<feature type="region of interest" description="Disordered" evidence="1">
    <location>
        <begin position="368"/>
        <end position="387"/>
    </location>
</feature>
<dbReference type="Proteomes" id="UP000035681">
    <property type="component" value="Unplaced"/>
</dbReference>
<organism evidence="4">
    <name type="scientific">Strongyloides stercoralis</name>
    <name type="common">Threadworm</name>
    <dbReference type="NCBI Taxonomy" id="6248"/>
    <lineage>
        <taxon>Eukaryota</taxon>
        <taxon>Metazoa</taxon>
        <taxon>Ecdysozoa</taxon>
        <taxon>Nematoda</taxon>
        <taxon>Chromadorea</taxon>
        <taxon>Rhabditida</taxon>
        <taxon>Tylenchina</taxon>
        <taxon>Panagrolaimomorpha</taxon>
        <taxon>Strongyloidoidea</taxon>
        <taxon>Strongyloididae</taxon>
        <taxon>Strongyloides</taxon>
    </lineage>
</organism>
<evidence type="ECO:0000313" key="3">
    <source>
        <dbReference type="Proteomes" id="UP000035681"/>
    </source>
</evidence>
<dbReference type="Pfam" id="PF00568">
    <property type="entry name" value="WH1"/>
    <property type="match status" value="1"/>
</dbReference>
<keyword evidence="3" id="KW-1185">Reference proteome</keyword>
<dbReference type="InterPro" id="IPR011993">
    <property type="entry name" value="PH-like_dom_sf"/>
</dbReference>
<dbReference type="AlphaFoldDB" id="A0A0K0EFG8"/>
<evidence type="ECO:0000259" key="2">
    <source>
        <dbReference type="PROSITE" id="PS50229"/>
    </source>
</evidence>
<feature type="region of interest" description="Disordered" evidence="1">
    <location>
        <begin position="541"/>
        <end position="569"/>
    </location>
</feature>
<protein>
    <submittedName>
        <fullName evidence="4 5">WH1 domain-containing protein</fullName>
    </submittedName>
</protein>
<dbReference type="SUPFAM" id="SSF50729">
    <property type="entry name" value="PH domain-like"/>
    <property type="match status" value="1"/>
</dbReference>
<evidence type="ECO:0000313" key="5">
    <source>
        <dbReference type="WBParaSite" id="TCONS_00010262.p1"/>
    </source>
</evidence>
<dbReference type="InterPro" id="IPR000697">
    <property type="entry name" value="WH1/EVH1_dom"/>
</dbReference>